<protein>
    <submittedName>
        <fullName evidence="15">AAEL009119-PA</fullName>
    </submittedName>
</protein>
<evidence type="ECO:0000313" key="15">
    <source>
        <dbReference type="EMBL" id="EAT39036.1"/>
    </source>
</evidence>
<dbReference type="STRING" id="7159.Q16WR4"/>
<evidence type="ECO:0000256" key="2">
    <source>
        <dbReference type="ARBA" id="ARBA00004174"/>
    </source>
</evidence>
<dbReference type="InterPro" id="IPR017972">
    <property type="entry name" value="Cyt_P450_CS"/>
</dbReference>
<comment type="cofactor">
    <cofactor evidence="1 13">
        <name>heme</name>
        <dbReference type="ChEBI" id="CHEBI:30413"/>
    </cofactor>
</comment>
<name>Q16WR4_AEDAE</name>
<comment type="subcellular location">
    <subcellularLocation>
        <location evidence="3">Endoplasmic reticulum membrane</location>
        <topology evidence="3">Peripheral membrane protein</topology>
    </subcellularLocation>
    <subcellularLocation>
        <location evidence="2">Microsome membrane</location>
        <topology evidence="2">Peripheral membrane protein</topology>
    </subcellularLocation>
</comment>
<evidence type="ECO:0000256" key="13">
    <source>
        <dbReference type="PIRSR" id="PIRSR602401-1"/>
    </source>
</evidence>
<dbReference type="InterPro" id="IPR050476">
    <property type="entry name" value="Insect_CytP450_Detox"/>
</dbReference>
<dbReference type="PaxDb" id="7159-AAEL009119-PA"/>
<dbReference type="SUPFAM" id="SSF48264">
    <property type="entry name" value="Cytochrome P450"/>
    <property type="match status" value="1"/>
</dbReference>
<keyword evidence="7" id="KW-0256">Endoplasmic reticulum</keyword>
<evidence type="ECO:0000256" key="14">
    <source>
        <dbReference type="RuleBase" id="RU000461"/>
    </source>
</evidence>
<evidence type="ECO:0000256" key="11">
    <source>
        <dbReference type="ARBA" id="ARBA00023033"/>
    </source>
</evidence>
<dbReference type="GO" id="GO:0005506">
    <property type="term" value="F:iron ion binding"/>
    <property type="evidence" value="ECO:0007669"/>
    <property type="project" value="InterPro"/>
</dbReference>
<dbReference type="PANTHER" id="PTHR24292">
    <property type="entry name" value="CYTOCHROME P450"/>
    <property type="match status" value="1"/>
</dbReference>
<dbReference type="Pfam" id="PF00067">
    <property type="entry name" value="p450"/>
    <property type="match status" value="1"/>
</dbReference>
<feature type="binding site" description="axial binding residue" evidence="13">
    <location>
        <position position="59"/>
    </location>
    <ligand>
        <name>heme</name>
        <dbReference type="ChEBI" id="CHEBI:30413"/>
    </ligand>
    <ligandPart>
        <name>Fe</name>
        <dbReference type="ChEBI" id="CHEBI:18248"/>
    </ligandPart>
</feature>
<evidence type="ECO:0000256" key="10">
    <source>
        <dbReference type="ARBA" id="ARBA00023004"/>
    </source>
</evidence>
<dbReference type="Proteomes" id="UP000682892">
    <property type="component" value="Chromosome 1"/>
</dbReference>
<dbReference type="GO" id="GO:0005789">
    <property type="term" value="C:endoplasmic reticulum membrane"/>
    <property type="evidence" value="ECO:0007669"/>
    <property type="project" value="UniProtKB-SubCell"/>
</dbReference>
<proteinExistence type="inferred from homology"/>
<comment type="similarity">
    <text evidence="4 14">Belongs to the cytochrome P450 family.</text>
</comment>
<evidence type="ECO:0000256" key="5">
    <source>
        <dbReference type="ARBA" id="ARBA00022617"/>
    </source>
</evidence>
<evidence type="ECO:0000256" key="3">
    <source>
        <dbReference type="ARBA" id="ARBA00004406"/>
    </source>
</evidence>
<dbReference type="PROSITE" id="PS00086">
    <property type="entry name" value="CYTOCHROME_P450"/>
    <property type="match status" value="1"/>
</dbReference>
<evidence type="ECO:0000256" key="8">
    <source>
        <dbReference type="ARBA" id="ARBA00022848"/>
    </source>
</evidence>
<dbReference type="GO" id="GO:0016705">
    <property type="term" value="F:oxidoreductase activity, acting on paired donors, with incorporation or reduction of molecular oxygen"/>
    <property type="evidence" value="ECO:0007669"/>
    <property type="project" value="InterPro"/>
</dbReference>
<dbReference type="OMA" id="FISPRDI"/>
<keyword evidence="8" id="KW-0492">Microsome</keyword>
<dbReference type="Gene3D" id="1.10.630.10">
    <property type="entry name" value="Cytochrome P450"/>
    <property type="match status" value="1"/>
</dbReference>
<keyword evidence="11 14" id="KW-0503">Monooxygenase</keyword>
<dbReference type="eggNOG" id="KOG0158">
    <property type="taxonomic scope" value="Eukaryota"/>
</dbReference>
<reference evidence="15" key="1">
    <citation type="submission" date="2005-10" db="EMBL/GenBank/DDBJ databases">
        <authorList>
            <person name="Loftus B.J."/>
            <person name="Nene V.M."/>
            <person name="Hannick L.I."/>
            <person name="Bidwell S."/>
            <person name="Haas B."/>
            <person name="Amedeo P."/>
            <person name="Orvis J."/>
            <person name="Wortman J.R."/>
            <person name="White O.R."/>
            <person name="Salzberg S."/>
            <person name="Shumway M."/>
            <person name="Koo H."/>
            <person name="Zhao Y."/>
            <person name="Holmes M."/>
            <person name="Miller J."/>
            <person name="Schatz M."/>
            <person name="Pop M."/>
            <person name="Pai G."/>
            <person name="Utterback T."/>
            <person name="Rogers Y.-H."/>
            <person name="Kravitz S."/>
            <person name="Fraser C.M."/>
        </authorList>
    </citation>
    <scope>NUCLEOTIDE SEQUENCE</scope>
    <source>
        <strain evidence="15">Liverpool</strain>
    </source>
</reference>
<evidence type="ECO:0000256" key="1">
    <source>
        <dbReference type="ARBA" id="ARBA00001971"/>
    </source>
</evidence>
<evidence type="ECO:0000256" key="4">
    <source>
        <dbReference type="ARBA" id="ARBA00010617"/>
    </source>
</evidence>
<keyword evidence="5 13" id="KW-0349">Heme</keyword>
<dbReference type="InterPro" id="IPR001128">
    <property type="entry name" value="Cyt_P450"/>
</dbReference>
<keyword evidence="9 14" id="KW-0560">Oxidoreductase</keyword>
<dbReference type="GO" id="GO:0004497">
    <property type="term" value="F:monooxygenase activity"/>
    <property type="evidence" value="ECO:0007669"/>
    <property type="project" value="UniProtKB-KW"/>
</dbReference>
<sequence length="114" mass="12928">MNVTLEKGCRVLLPVYAIHQDPKLYPNPEQYDPDRFNPENSAARHSMAFVPFGEGPRFCIGQRFGMMQARIGLTYLLKNFRFTLSEKTPSPLKILANSTVLASEGGLWLKLEKL</sequence>
<reference evidence="15" key="3">
    <citation type="submission" date="2012-09" db="EMBL/GenBank/DDBJ databases">
        <authorList>
            <consortium name="VectorBase"/>
        </authorList>
    </citation>
    <scope>NUCLEOTIDE SEQUENCE</scope>
    <source>
        <strain evidence="15">Liverpool</strain>
    </source>
</reference>
<dbReference type="PRINTS" id="PR00463">
    <property type="entry name" value="EP450I"/>
</dbReference>
<keyword evidence="6 13" id="KW-0479">Metal-binding</keyword>
<evidence type="ECO:0000256" key="12">
    <source>
        <dbReference type="ARBA" id="ARBA00023136"/>
    </source>
</evidence>
<evidence type="ECO:0000256" key="6">
    <source>
        <dbReference type="ARBA" id="ARBA00022723"/>
    </source>
</evidence>
<dbReference type="GO" id="GO:0020037">
    <property type="term" value="F:heme binding"/>
    <property type="evidence" value="ECO:0007669"/>
    <property type="project" value="InterPro"/>
</dbReference>
<dbReference type="PANTHER" id="PTHR24292:SF103">
    <property type="entry name" value="CYTOCHROME P450 6BS1"/>
    <property type="match status" value="1"/>
</dbReference>
<evidence type="ECO:0000256" key="9">
    <source>
        <dbReference type="ARBA" id="ARBA00023002"/>
    </source>
</evidence>
<evidence type="ECO:0000313" key="16">
    <source>
        <dbReference type="Proteomes" id="UP000682892"/>
    </source>
</evidence>
<dbReference type="InterPro" id="IPR036396">
    <property type="entry name" value="Cyt_P450_sf"/>
</dbReference>
<dbReference type="AlphaFoldDB" id="Q16WR4"/>
<gene>
    <name evidence="15" type="ORF">AaeL_AAEL009119</name>
</gene>
<dbReference type="EMBL" id="CH477556">
    <property type="protein sequence ID" value="EAT39036.1"/>
    <property type="molecule type" value="Genomic_DNA"/>
</dbReference>
<keyword evidence="10 13" id="KW-0408">Iron</keyword>
<reference evidence="15" key="2">
    <citation type="journal article" date="2007" name="Science">
        <title>Genome sequence of Aedes aegypti, a major arbovirus vector.</title>
        <authorList>
            <person name="Nene V."/>
            <person name="Wortman J.R."/>
            <person name="Lawson D."/>
            <person name="Haas B."/>
            <person name="Kodira C."/>
            <person name="Tu Z.J."/>
            <person name="Loftus B."/>
            <person name="Xi Z."/>
            <person name="Megy K."/>
            <person name="Grabherr M."/>
            <person name="Ren Q."/>
            <person name="Zdobnov E.M."/>
            <person name="Lobo N.F."/>
            <person name="Campbell K.S."/>
            <person name="Brown S.E."/>
            <person name="Bonaldo M.F."/>
            <person name="Zhu J."/>
            <person name="Sinkins S.P."/>
            <person name="Hogenkamp D.G."/>
            <person name="Amedeo P."/>
            <person name="Arensburger P."/>
            <person name="Atkinson P.W."/>
            <person name="Bidwell S."/>
            <person name="Biedler J."/>
            <person name="Birney E."/>
            <person name="Bruggner R.V."/>
            <person name="Costas J."/>
            <person name="Coy M.R."/>
            <person name="Crabtree J."/>
            <person name="Crawford M."/>
            <person name="Debruyn B."/>
            <person name="Decaprio D."/>
            <person name="Eiglmeier K."/>
            <person name="Eisenstadt E."/>
            <person name="El-Dorry H."/>
            <person name="Gelbart W.M."/>
            <person name="Gomes S.L."/>
            <person name="Hammond M."/>
            <person name="Hannick L.I."/>
            <person name="Hogan J.R."/>
            <person name="Holmes M.H."/>
            <person name="Jaffe D."/>
            <person name="Johnston J.S."/>
            <person name="Kennedy R.C."/>
            <person name="Koo H."/>
            <person name="Kravitz S."/>
            <person name="Kriventseva E.V."/>
            <person name="Kulp D."/>
            <person name="Labutti K."/>
            <person name="Lee E."/>
            <person name="Li S."/>
            <person name="Lovin D.D."/>
            <person name="Mao C."/>
            <person name="Mauceli E."/>
            <person name="Menck C.F."/>
            <person name="Miller J.R."/>
            <person name="Montgomery P."/>
            <person name="Mori A."/>
            <person name="Nascimento A.L."/>
            <person name="Naveira H.F."/>
            <person name="Nusbaum C."/>
            <person name="O'leary S."/>
            <person name="Orvis J."/>
            <person name="Pertea M."/>
            <person name="Quesneville H."/>
            <person name="Reidenbach K.R."/>
            <person name="Rogers Y.H."/>
            <person name="Roth C.W."/>
            <person name="Schneider J.R."/>
            <person name="Schatz M."/>
            <person name="Shumway M."/>
            <person name="Stanke M."/>
            <person name="Stinson E.O."/>
            <person name="Tubio J.M."/>
            <person name="Vanzee J.P."/>
            <person name="Verjovski-Almeida S."/>
            <person name="Werner D."/>
            <person name="White O."/>
            <person name="Wyder S."/>
            <person name="Zeng Q."/>
            <person name="Zhao Q."/>
            <person name="Zhao Y."/>
            <person name="Hill C.A."/>
            <person name="Raikhel A.S."/>
            <person name="Soares M.B."/>
            <person name="Knudson D.L."/>
            <person name="Lee N.H."/>
            <person name="Galagan J."/>
            <person name="Salzberg S.L."/>
            <person name="Paulsen I.T."/>
            <person name="Dimopoulos G."/>
            <person name="Collins F.H."/>
            <person name="Birren B."/>
            <person name="Fraser-Liggett C.M."/>
            <person name="Severson D.W."/>
        </authorList>
    </citation>
    <scope>NUCLEOTIDE SEQUENCE [LARGE SCALE GENOMIC DNA]</scope>
    <source>
        <strain evidence="15">Liverpool</strain>
    </source>
</reference>
<evidence type="ECO:0000256" key="7">
    <source>
        <dbReference type="ARBA" id="ARBA00022824"/>
    </source>
</evidence>
<organism evidence="15 16">
    <name type="scientific">Aedes aegypti</name>
    <name type="common">Yellowfever mosquito</name>
    <name type="synonym">Culex aegypti</name>
    <dbReference type="NCBI Taxonomy" id="7159"/>
    <lineage>
        <taxon>Eukaryota</taxon>
        <taxon>Metazoa</taxon>
        <taxon>Ecdysozoa</taxon>
        <taxon>Arthropoda</taxon>
        <taxon>Hexapoda</taxon>
        <taxon>Insecta</taxon>
        <taxon>Pterygota</taxon>
        <taxon>Neoptera</taxon>
        <taxon>Endopterygota</taxon>
        <taxon>Diptera</taxon>
        <taxon>Nematocera</taxon>
        <taxon>Culicoidea</taxon>
        <taxon>Culicidae</taxon>
        <taxon>Culicinae</taxon>
        <taxon>Aedini</taxon>
        <taxon>Aedes</taxon>
        <taxon>Stegomyia</taxon>
    </lineage>
</organism>
<dbReference type="PhylomeDB" id="Q16WR4"/>
<accession>Q16WR4</accession>
<keyword evidence="12" id="KW-0472">Membrane</keyword>
<dbReference type="InterPro" id="IPR002401">
    <property type="entry name" value="Cyt_P450_E_grp-I"/>
</dbReference>